<organism evidence="1 2">
    <name type="scientific">Legionella drancourtii LLAP12</name>
    <dbReference type="NCBI Taxonomy" id="658187"/>
    <lineage>
        <taxon>Bacteria</taxon>
        <taxon>Pseudomonadati</taxon>
        <taxon>Pseudomonadota</taxon>
        <taxon>Gammaproteobacteria</taxon>
        <taxon>Legionellales</taxon>
        <taxon>Legionellaceae</taxon>
        <taxon>Legionella</taxon>
    </lineage>
</organism>
<proteinExistence type="predicted"/>
<reference evidence="1 2" key="1">
    <citation type="journal article" date="2011" name="BMC Genomics">
        <title>Insight into cross-talk between intra-amoebal pathogens.</title>
        <authorList>
            <person name="Gimenez G."/>
            <person name="Bertelli C."/>
            <person name="Moliner C."/>
            <person name="Robert C."/>
            <person name="Raoult D."/>
            <person name="Fournier P.E."/>
            <person name="Greub G."/>
        </authorList>
    </citation>
    <scope>NUCLEOTIDE SEQUENCE [LARGE SCALE GENOMIC DNA]</scope>
    <source>
        <strain evidence="1 2">LLAP12</strain>
    </source>
</reference>
<dbReference type="InParanoid" id="G9ERZ1"/>
<accession>G9ERZ1</accession>
<name>G9ERZ1_9GAMM</name>
<dbReference type="Proteomes" id="UP000002770">
    <property type="component" value="Unassembled WGS sequence"/>
</dbReference>
<sequence>MKIIQSSRQGSLKELQALQDKLKRIAINNSNKVEKNNSLTRLNTIFFRPSGCFSLL</sequence>
<gene>
    <name evidence="1" type="ORF">LDG_8063</name>
</gene>
<protein>
    <submittedName>
        <fullName evidence="1">Uncharacterized protein</fullName>
    </submittedName>
</protein>
<keyword evidence="2" id="KW-1185">Reference proteome</keyword>
<dbReference type="AlphaFoldDB" id="G9ERZ1"/>
<evidence type="ECO:0000313" key="1">
    <source>
        <dbReference type="EMBL" id="EHL29772.1"/>
    </source>
</evidence>
<evidence type="ECO:0000313" key="2">
    <source>
        <dbReference type="Proteomes" id="UP000002770"/>
    </source>
</evidence>
<dbReference type="HOGENOM" id="CLU_3008753_0_0_6"/>
<dbReference type="EMBL" id="JH413843">
    <property type="protein sequence ID" value="EHL29772.1"/>
    <property type="molecule type" value="Genomic_DNA"/>
</dbReference>